<keyword evidence="3" id="KW-1185">Reference proteome</keyword>
<dbReference type="Proteomes" id="UP001176941">
    <property type="component" value="Chromosome 33"/>
</dbReference>
<evidence type="ECO:0000313" key="2">
    <source>
        <dbReference type="EMBL" id="CAI9173436.1"/>
    </source>
</evidence>
<sequence length="707" mass="75797">MLWGQRPRAGRRFRAWPWGGAARQPLASAALLRRDAGPPLPRASLPSAVSTDFHTYSAHCHGLPTEGGILPGAGQEILWKSLLIWVWKLGEGLNFNIGRQKTEVLLYEDEADLQLLQAEATFATARRETATDRGPSRLWVCPCGCQSHARETLGHEGHEAVCFGRSARVSLEQTPRGKRTPRALAAADVPPATSTAAARTRVQAWLPGGLWGQKVLHRRAVPSRQAATVPSIPLHIPSTAPPPDGEEEAHYVKVREQETQSDQRRTLLPTAPDQSQAAPRAYLSPSEARSPLSDLAFHPHPSTPSAPSLSGHELCTPPARWVLLTSSKSRAAGTDHRLEPRTPGLAKSDPRPSGVSGRPPRPFRLAPLDFRFLLWAVPVWSVVGVESLSSSSHGLSLVTRHTQPPRLHKAVLSDFEGKLRHSSATAQEQPVDSSESSSALRSTSWMQPPAREEHLASGLCWEVPVSLRHCSRTGRSSRAGHAAGPLSPQARSLPASRPARDKGACGGLAARRAGPRFPRRQLLAGLAKAAVLVRAPFTEGGARPGQDASSVYLQGRPCPAPSGRSGQAGGRGVSGGQWAGARARPPDSGPLLREPRADGLMGQKRSVKGDRSPGAPPLRPCAQEGGTGGREDGGGGVSPSHKQPQSRSWAARRPPLVSCLKACSQRPRAGSRNQREDRSVRGMRAGPARRRCFPPGRGRLCSPMLFN</sequence>
<feature type="compositionally biased region" description="Basic and acidic residues" evidence="1">
    <location>
        <begin position="248"/>
        <end position="265"/>
    </location>
</feature>
<feature type="region of interest" description="Disordered" evidence="1">
    <location>
        <begin position="539"/>
        <end position="697"/>
    </location>
</feature>
<feature type="region of interest" description="Disordered" evidence="1">
    <location>
        <begin position="475"/>
        <end position="512"/>
    </location>
</feature>
<reference evidence="2" key="1">
    <citation type="submission" date="2023-04" db="EMBL/GenBank/DDBJ databases">
        <authorList>
            <consortium name="ELIXIR-Norway"/>
        </authorList>
    </citation>
    <scope>NUCLEOTIDE SEQUENCE [LARGE SCALE GENOMIC DNA]</scope>
</reference>
<organism evidence="2 3">
    <name type="scientific">Rangifer tarandus platyrhynchus</name>
    <name type="common">Svalbard reindeer</name>
    <dbReference type="NCBI Taxonomy" id="3082113"/>
    <lineage>
        <taxon>Eukaryota</taxon>
        <taxon>Metazoa</taxon>
        <taxon>Chordata</taxon>
        <taxon>Craniata</taxon>
        <taxon>Vertebrata</taxon>
        <taxon>Euteleostomi</taxon>
        <taxon>Mammalia</taxon>
        <taxon>Eutheria</taxon>
        <taxon>Laurasiatheria</taxon>
        <taxon>Artiodactyla</taxon>
        <taxon>Ruminantia</taxon>
        <taxon>Pecora</taxon>
        <taxon>Cervidae</taxon>
        <taxon>Odocoileinae</taxon>
        <taxon>Rangifer</taxon>
    </lineage>
</organism>
<feature type="compositionally biased region" description="Polar residues" evidence="1">
    <location>
        <begin position="422"/>
        <end position="432"/>
    </location>
</feature>
<accession>A0ABN8ZKA8</accession>
<name>A0ABN8ZKA8_RANTA</name>
<dbReference type="EMBL" id="OX459969">
    <property type="protein sequence ID" value="CAI9173436.1"/>
    <property type="molecule type" value="Genomic_DNA"/>
</dbReference>
<gene>
    <name evidence="2" type="ORF">MRATA1EN1_LOCUS22398</name>
</gene>
<feature type="region of interest" description="Disordered" evidence="1">
    <location>
        <begin position="419"/>
        <end position="448"/>
    </location>
</feature>
<feature type="compositionally biased region" description="Gly residues" evidence="1">
    <location>
        <begin position="566"/>
        <end position="578"/>
    </location>
</feature>
<feature type="region of interest" description="Disordered" evidence="1">
    <location>
        <begin position="173"/>
        <end position="192"/>
    </location>
</feature>
<feature type="region of interest" description="Disordered" evidence="1">
    <location>
        <begin position="329"/>
        <end position="361"/>
    </location>
</feature>
<protein>
    <submittedName>
        <fullName evidence="2">Uncharacterized protein</fullName>
    </submittedName>
</protein>
<proteinExistence type="predicted"/>
<evidence type="ECO:0000313" key="3">
    <source>
        <dbReference type="Proteomes" id="UP001176941"/>
    </source>
</evidence>
<feature type="compositionally biased region" description="Low complexity" evidence="1">
    <location>
        <begin position="433"/>
        <end position="444"/>
    </location>
</feature>
<evidence type="ECO:0000256" key="1">
    <source>
        <dbReference type="SAM" id="MobiDB-lite"/>
    </source>
</evidence>
<feature type="region of interest" description="Disordered" evidence="1">
    <location>
        <begin position="222"/>
        <end position="312"/>
    </location>
</feature>